<name>A0A857CA77_9HYPH</name>
<sequence>MIPPDDQLHLVHVVRQYRPSVGGLEDFVASLAARQKDRFASVRIVTCDRVFRGGTGERLPAREIIDGIEVIRLPWHGSTRYPVTPGIFRAIAGAGLVHVHAIDFFFDALALAAPFHRRPLVATTHGGFFHSGTAGGLKTVWFNTLTRLSATAYRGIACCSQSDYERFATIAPSKVRLIENGVDLSKLGDAGAKSPAKGIVSIGRLSHNKRIDRVLDAFAVLARRDPDWTLDIVGTPFDWSGKDVEAMIGERGLAGRARLHVGPDDAAMREIVGRASLFASASVYEGFGIALIEAMSAGLVPVVEPNAAFSAFARKHAEIALADFGNAEQAANALAAAHARLCGNPQGARAAAIAVAQTYSWESTAERYAEFYREALGSSVR</sequence>
<evidence type="ECO:0000313" key="4">
    <source>
        <dbReference type="Proteomes" id="UP000435648"/>
    </source>
</evidence>
<reference evidence="3 4" key="1">
    <citation type="submission" date="2019-12" db="EMBL/GenBank/DDBJ databases">
        <title>The genome of Stappia indica PHM037.</title>
        <authorList>
            <person name="Kacar D."/>
            <person name="Galan B."/>
            <person name="Canedo L."/>
            <person name="Rodriguez P."/>
            <person name="de la Calle F."/>
            <person name="Garcia J.L."/>
        </authorList>
    </citation>
    <scope>NUCLEOTIDE SEQUENCE [LARGE SCALE GENOMIC DNA]</scope>
    <source>
        <strain evidence="3 4">PHM037</strain>
    </source>
</reference>
<protein>
    <submittedName>
        <fullName evidence="3">Glycosyltransferase</fullName>
    </submittedName>
</protein>
<accession>A0A857CA77</accession>
<dbReference type="Pfam" id="PF00534">
    <property type="entry name" value="Glycos_transf_1"/>
    <property type="match status" value="1"/>
</dbReference>
<evidence type="ECO:0000259" key="2">
    <source>
        <dbReference type="Pfam" id="PF13439"/>
    </source>
</evidence>
<dbReference type="InterPro" id="IPR028098">
    <property type="entry name" value="Glyco_trans_4-like_N"/>
</dbReference>
<gene>
    <name evidence="3" type="ORF">GH266_16415</name>
</gene>
<dbReference type="OrthoDB" id="9771846at2"/>
<feature type="domain" description="Glycosyltransferase subfamily 4-like N-terminal" evidence="2">
    <location>
        <begin position="21"/>
        <end position="185"/>
    </location>
</feature>
<dbReference type="EMBL" id="CP046908">
    <property type="protein sequence ID" value="QGZ35933.1"/>
    <property type="molecule type" value="Genomic_DNA"/>
</dbReference>
<dbReference type="RefSeq" id="WP_158194788.1">
    <property type="nucleotide sequence ID" value="NZ_CP046908.1"/>
</dbReference>
<dbReference type="Gene3D" id="3.40.50.2000">
    <property type="entry name" value="Glycogen Phosphorylase B"/>
    <property type="match status" value="2"/>
</dbReference>
<evidence type="ECO:0000259" key="1">
    <source>
        <dbReference type="Pfam" id="PF00534"/>
    </source>
</evidence>
<dbReference type="Proteomes" id="UP000435648">
    <property type="component" value="Chromosome"/>
</dbReference>
<dbReference type="PANTHER" id="PTHR12526">
    <property type="entry name" value="GLYCOSYLTRANSFERASE"/>
    <property type="match status" value="1"/>
</dbReference>
<proteinExistence type="predicted"/>
<organism evidence="3 4">
    <name type="scientific">Stappia indica</name>
    <dbReference type="NCBI Taxonomy" id="538381"/>
    <lineage>
        <taxon>Bacteria</taxon>
        <taxon>Pseudomonadati</taxon>
        <taxon>Pseudomonadota</taxon>
        <taxon>Alphaproteobacteria</taxon>
        <taxon>Hyphomicrobiales</taxon>
        <taxon>Stappiaceae</taxon>
        <taxon>Stappia</taxon>
    </lineage>
</organism>
<dbReference type="CDD" id="cd03801">
    <property type="entry name" value="GT4_PimA-like"/>
    <property type="match status" value="1"/>
</dbReference>
<keyword evidence="3" id="KW-0808">Transferase</keyword>
<dbReference type="InterPro" id="IPR001296">
    <property type="entry name" value="Glyco_trans_1"/>
</dbReference>
<evidence type="ECO:0000313" key="3">
    <source>
        <dbReference type="EMBL" id="QGZ35933.1"/>
    </source>
</evidence>
<feature type="domain" description="Glycosyl transferase family 1" evidence="1">
    <location>
        <begin position="196"/>
        <end position="335"/>
    </location>
</feature>
<dbReference type="Pfam" id="PF13439">
    <property type="entry name" value="Glyco_transf_4"/>
    <property type="match status" value="1"/>
</dbReference>
<dbReference type="KEGG" id="siw:GH266_16415"/>
<dbReference type="GO" id="GO:0016757">
    <property type="term" value="F:glycosyltransferase activity"/>
    <property type="evidence" value="ECO:0007669"/>
    <property type="project" value="InterPro"/>
</dbReference>
<dbReference type="SUPFAM" id="SSF53756">
    <property type="entry name" value="UDP-Glycosyltransferase/glycogen phosphorylase"/>
    <property type="match status" value="1"/>
</dbReference>
<dbReference type="PANTHER" id="PTHR12526:SF638">
    <property type="entry name" value="SPORE COAT PROTEIN SA"/>
    <property type="match status" value="1"/>
</dbReference>
<dbReference type="AlphaFoldDB" id="A0A857CA77"/>